<dbReference type="GO" id="GO:0003697">
    <property type="term" value="F:single-stranded DNA binding"/>
    <property type="evidence" value="ECO:0007669"/>
    <property type="project" value="InterPro"/>
</dbReference>
<evidence type="ECO:0000256" key="1">
    <source>
        <dbReference type="ARBA" id="ARBA00023125"/>
    </source>
</evidence>
<keyword evidence="1 2" id="KW-0238">DNA-binding</keyword>
<dbReference type="PROSITE" id="PS50935">
    <property type="entry name" value="SSB"/>
    <property type="match status" value="1"/>
</dbReference>
<accession>A0A4Q9Y011</accession>
<evidence type="ECO:0000313" key="5">
    <source>
        <dbReference type="EMBL" id="TBX40779.1"/>
    </source>
</evidence>
<dbReference type="CDD" id="cd04496">
    <property type="entry name" value="SSB_OBF"/>
    <property type="match status" value="1"/>
</dbReference>
<dbReference type="Proteomes" id="UP000292648">
    <property type="component" value="Unassembled WGS sequence"/>
</dbReference>
<dbReference type="PANTHER" id="PTHR10302">
    <property type="entry name" value="SINGLE-STRANDED DNA-BINDING PROTEIN"/>
    <property type="match status" value="1"/>
</dbReference>
<dbReference type="InterPro" id="IPR000424">
    <property type="entry name" value="Primosome_PriB/ssb"/>
</dbReference>
<evidence type="ECO:0000256" key="3">
    <source>
        <dbReference type="RuleBase" id="RU000524"/>
    </source>
</evidence>
<reference evidence="5 6" key="1">
    <citation type="submission" date="2019-01" db="EMBL/GenBank/DDBJ databases">
        <title>Draft genome sequence of Lactobacillus paraplantarum OSY-TC318, a Producer of the novel lantibiotic Paraplantaracin TC318.</title>
        <authorList>
            <person name="Hussein W.E."/>
            <person name="Huang E."/>
            <person name="Yousef A.E."/>
        </authorList>
    </citation>
    <scope>NUCLEOTIDE SEQUENCE [LARGE SCALE GENOMIC DNA]</scope>
    <source>
        <strain evidence="5 6">OSY-TC318</strain>
    </source>
</reference>
<name>A0A4Q9Y011_9LACO</name>
<gene>
    <name evidence="5" type="primary">ssb</name>
    <name evidence="5" type="ORF">EUZ87_10315</name>
</gene>
<comment type="caution">
    <text evidence="5">The sequence shown here is derived from an EMBL/GenBank/DDBJ whole genome shotgun (WGS) entry which is preliminary data.</text>
</comment>
<dbReference type="InterPro" id="IPR011344">
    <property type="entry name" value="ssDNA-bd"/>
</dbReference>
<dbReference type="NCBIfam" id="TIGR00621">
    <property type="entry name" value="ssb"/>
    <property type="match status" value="1"/>
</dbReference>
<evidence type="ECO:0000313" key="6">
    <source>
        <dbReference type="Proteomes" id="UP000292648"/>
    </source>
</evidence>
<evidence type="ECO:0000256" key="4">
    <source>
        <dbReference type="SAM" id="MobiDB-lite"/>
    </source>
</evidence>
<feature type="region of interest" description="Disordered" evidence="4">
    <location>
        <begin position="88"/>
        <end position="134"/>
    </location>
</feature>
<dbReference type="AlphaFoldDB" id="A0A4Q9Y011"/>
<dbReference type="EMBL" id="SEHH01000071">
    <property type="protein sequence ID" value="TBX40779.1"/>
    <property type="molecule type" value="Genomic_DNA"/>
</dbReference>
<sequence>MRQITISGNLGKDPEVRQTQSGMQVANFNLAVRQTRPDDQGNYGTDWFRCAVWGKRASTVERFFHKGNHVTVTGTFEVDEYNGQTQLGVNVTDFDLPDRESNQSKSQSNNQAPHQQPVPSAGGQIDISDDDLPF</sequence>
<dbReference type="Gene3D" id="2.40.50.140">
    <property type="entry name" value="Nucleic acid-binding proteins"/>
    <property type="match status" value="1"/>
</dbReference>
<protein>
    <recommendedName>
        <fullName evidence="2 3">Single-stranded DNA-binding protein</fullName>
    </recommendedName>
</protein>
<organism evidence="5 6">
    <name type="scientific">Lactiplantibacillus paraplantarum</name>
    <dbReference type="NCBI Taxonomy" id="60520"/>
    <lineage>
        <taxon>Bacteria</taxon>
        <taxon>Bacillati</taxon>
        <taxon>Bacillota</taxon>
        <taxon>Bacilli</taxon>
        <taxon>Lactobacillales</taxon>
        <taxon>Lactobacillaceae</taxon>
        <taxon>Lactiplantibacillus</taxon>
    </lineage>
</organism>
<dbReference type="PIRSF" id="PIRSF002070">
    <property type="entry name" value="SSB"/>
    <property type="match status" value="1"/>
</dbReference>
<dbReference type="Pfam" id="PF00436">
    <property type="entry name" value="SSB"/>
    <property type="match status" value="1"/>
</dbReference>
<evidence type="ECO:0000256" key="2">
    <source>
        <dbReference type="PIRNR" id="PIRNR002070"/>
    </source>
</evidence>
<dbReference type="GO" id="GO:0009295">
    <property type="term" value="C:nucleoid"/>
    <property type="evidence" value="ECO:0007669"/>
    <property type="project" value="TreeGrafter"/>
</dbReference>
<dbReference type="SUPFAM" id="SSF50249">
    <property type="entry name" value="Nucleic acid-binding proteins"/>
    <property type="match status" value="1"/>
</dbReference>
<proteinExistence type="predicted"/>
<dbReference type="GO" id="GO:0006260">
    <property type="term" value="P:DNA replication"/>
    <property type="evidence" value="ECO:0007669"/>
    <property type="project" value="InterPro"/>
</dbReference>
<dbReference type="PANTHER" id="PTHR10302:SF0">
    <property type="entry name" value="SINGLE-STRANDED DNA-BINDING PROTEIN, MITOCHONDRIAL"/>
    <property type="match status" value="1"/>
</dbReference>
<dbReference type="InterPro" id="IPR012340">
    <property type="entry name" value="NA-bd_OB-fold"/>
</dbReference>